<dbReference type="Proteomes" id="UP000777438">
    <property type="component" value="Unassembled WGS sequence"/>
</dbReference>
<dbReference type="GO" id="GO:0050661">
    <property type="term" value="F:NADP binding"/>
    <property type="evidence" value="ECO:0007669"/>
    <property type="project" value="InterPro"/>
</dbReference>
<keyword evidence="3" id="KW-1185">Reference proteome</keyword>
<dbReference type="AlphaFoldDB" id="A0A9P8VXV0"/>
<proteinExistence type="predicted"/>
<protein>
    <recommendedName>
        <fullName evidence="1">NADH:flavin oxidoreductase/NADH oxidase N-terminal domain-containing protein</fullName>
    </recommendedName>
</protein>
<organism evidence="2 3">
    <name type="scientific">Thelonectria olida</name>
    <dbReference type="NCBI Taxonomy" id="1576542"/>
    <lineage>
        <taxon>Eukaryota</taxon>
        <taxon>Fungi</taxon>
        <taxon>Dikarya</taxon>
        <taxon>Ascomycota</taxon>
        <taxon>Pezizomycotina</taxon>
        <taxon>Sordariomycetes</taxon>
        <taxon>Hypocreomycetidae</taxon>
        <taxon>Hypocreales</taxon>
        <taxon>Nectriaceae</taxon>
        <taxon>Thelonectria</taxon>
    </lineage>
</organism>
<evidence type="ECO:0000313" key="2">
    <source>
        <dbReference type="EMBL" id="KAH6884462.1"/>
    </source>
</evidence>
<dbReference type="CDD" id="cd02932">
    <property type="entry name" value="OYE_YqiM_FMN"/>
    <property type="match status" value="1"/>
</dbReference>
<dbReference type="Gene3D" id="3.20.20.70">
    <property type="entry name" value="Aldolase class I"/>
    <property type="match status" value="1"/>
</dbReference>
<evidence type="ECO:0000313" key="3">
    <source>
        <dbReference type="Proteomes" id="UP000777438"/>
    </source>
</evidence>
<name>A0A9P8VXV0_9HYPO</name>
<feature type="domain" description="NADH:flavin oxidoreductase/NADH oxidase N-terminal" evidence="1">
    <location>
        <begin position="36"/>
        <end position="361"/>
    </location>
</feature>
<dbReference type="InterPro" id="IPR013785">
    <property type="entry name" value="Aldolase_TIM"/>
</dbReference>
<dbReference type="OrthoDB" id="72788at2759"/>
<evidence type="ECO:0000259" key="1">
    <source>
        <dbReference type="Pfam" id="PF00724"/>
    </source>
</evidence>
<dbReference type="SUPFAM" id="SSF51395">
    <property type="entry name" value="FMN-linked oxidoreductases"/>
    <property type="match status" value="1"/>
</dbReference>
<reference evidence="2 3" key="1">
    <citation type="journal article" date="2021" name="Nat. Commun.">
        <title>Genetic determinants of endophytism in the Arabidopsis root mycobiome.</title>
        <authorList>
            <person name="Mesny F."/>
            <person name="Miyauchi S."/>
            <person name="Thiergart T."/>
            <person name="Pickel B."/>
            <person name="Atanasova L."/>
            <person name="Karlsson M."/>
            <person name="Huettel B."/>
            <person name="Barry K.W."/>
            <person name="Haridas S."/>
            <person name="Chen C."/>
            <person name="Bauer D."/>
            <person name="Andreopoulos W."/>
            <person name="Pangilinan J."/>
            <person name="LaButti K."/>
            <person name="Riley R."/>
            <person name="Lipzen A."/>
            <person name="Clum A."/>
            <person name="Drula E."/>
            <person name="Henrissat B."/>
            <person name="Kohler A."/>
            <person name="Grigoriev I.V."/>
            <person name="Martin F.M."/>
            <person name="Hacquard S."/>
        </authorList>
    </citation>
    <scope>NUCLEOTIDE SEQUENCE [LARGE SCALE GENOMIC DNA]</scope>
    <source>
        <strain evidence="2 3">MPI-CAGE-CH-0241</strain>
    </source>
</reference>
<dbReference type="GO" id="GO:0003959">
    <property type="term" value="F:NADPH dehydrogenase activity"/>
    <property type="evidence" value="ECO:0007669"/>
    <property type="project" value="InterPro"/>
</dbReference>
<dbReference type="EMBL" id="JAGPYM010000020">
    <property type="protein sequence ID" value="KAH6884462.1"/>
    <property type="molecule type" value="Genomic_DNA"/>
</dbReference>
<gene>
    <name evidence="2" type="ORF">B0T10DRAFT_550894</name>
</gene>
<dbReference type="PANTHER" id="PTHR43303:SF2">
    <property type="entry name" value="INDOLEAMINE 2,3-DIOXYGENASE PYRROLE 2,3-DIOXYGENASE (AFU_ORTHOLOGUE AFUA_5G01450"/>
    <property type="match status" value="1"/>
</dbReference>
<sequence length="430" mass="46166">MTSKLTNTAAKGVPFFTPAQSPPAGTLLSPSTAPTLFTPLTTRGVTAHNRFVVSPMCTYSASNGHLSDWHIAHLGQFALGGAGTVMVEATAVEPRGRISPEDSGLWQDSQIAPLRRIVDVIHSQGSLAGIQIGHAGRKASTIAPWLGGTTAKPLADEAIGGWPNDVVGPSPVPYADDHAPPKELSIEDIKSLVQKHADSAKRAVEAGFDIIELHGAHGYLHNNFLSPISNTRTDQYGGSFENRTRFLIETIQAVRAVVPDSMPLWLRISATEWMDHTGQPSWDLEESIRLAKLLPGLGIDVLDVSSAGNTPLSRIPPHNRYQTDLAGSIRAAVRAAGLQLQIAAVGKITEAEMARSLVEEGKPVKTNGNGTVEVDGDHGVAQAELILAARQFLRDPQWPLKVANELGVRAKWPNQYERAARKPKQDAEKL</sequence>
<dbReference type="GO" id="GO:0010181">
    <property type="term" value="F:FMN binding"/>
    <property type="evidence" value="ECO:0007669"/>
    <property type="project" value="InterPro"/>
</dbReference>
<dbReference type="InterPro" id="IPR044152">
    <property type="entry name" value="YqjM-like"/>
</dbReference>
<comment type="caution">
    <text evidence="2">The sequence shown here is derived from an EMBL/GenBank/DDBJ whole genome shotgun (WGS) entry which is preliminary data.</text>
</comment>
<dbReference type="PANTHER" id="PTHR43303">
    <property type="entry name" value="NADPH DEHYDROGENASE C23G7.10C-RELATED"/>
    <property type="match status" value="1"/>
</dbReference>
<accession>A0A9P8VXV0</accession>
<dbReference type="InterPro" id="IPR001155">
    <property type="entry name" value="OxRdtase_FMN_N"/>
</dbReference>
<dbReference type="Pfam" id="PF00724">
    <property type="entry name" value="Oxidored_FMN"/>
    <property type="match status" value="1"/>
</dbReference>